<dbReference type="RefSeq" id="WP_091525160.1">
    <property type="nucleotide sequence ID" value="NZ_LT629772.1"/>
</dbReference>
<keyword evidence="1" id="KW-0732">Signal</keyword>
<feature type="signal peptide" evidence="1">
    <location>
        <begin position="1"/>
        <end position="25"/>
    </location>
</feature>
<keyword evidence="3" id="KW-1185">Reference proteome</keyword>
<dbReference type="Gene3D" id="2.120.10.30">
    <property type="entry name" value="TolB, C-terminal domain"/>
    <property type="match status" value="1"/>
</dbReference>
<evidence type="ECO:0000256" key="1">
    <source>
        <dbReference type="SAM" id="SignalP"/>
    </source>
</evidence>
<dbReference type="EMBL" id="LT629772">
    <property type="protein sequence ID" value="SDS62737.1"/>
    <property type="molecule type" value="Genomic_DNA"/>
</dbReference>
<dbReference type="Proteomes" id="UP000199103">
    <property type="component" value="Chromosome I"/>
</dbReference>
<name>A0A1H1TR94_9ACTN</name>
<dbReference type="AlphaFoldDB" id="A0A1H1TR94"/>
<dbReference type="InterPro" id="IPR011042">
    <property type="entry name" value="6-blade_b-propeller_TolB-like"/>
</dbReference>
<dbReference type="OrthoDB" id="5380360at2"/>
<dbReference type="STRING" id="630515.SAMN04489812_2492"/>
<organism evidence="2 3">
    <name type="scientific">Microlunatus soli</name>
    <dbReference type="NCBI Taxonomy" id="630515"/>
    <lineage>
        <taxon>Bacteria</taxon>
        <taxon>Bacillati</taxon>
        <taxon>Actinomycetota</taxon>
        <taxon>Actinomycetes</taxon>
        <taxon>Propionibacteriales</taxon>
        <taxon>Propionibacteriaceae</taxon>
        <taxon>Microlunatus</taxon>
    </lineage>
</organism>
<reference evidence="2 3" key="1">
    <citation type="submission" date="2016-10" db="EMBL/GenBank/DDBJ databases">
        <authorList>
            <person name="de Groot N.N."/>
        </authorList>
    </citation>
    <scope>NUCLEOTIDE SEQUENCE [LARGE SCALE GENOMIC DNA]</scope>
    <source>
        <strain evidence="2 3">DSM 21800</strain>
    </source>
</reference>
<dbReference type="SUPFAM" id="SSF63825">
    <property type="entry name" value="YWTD domain"/>
    <property type="match status" value="1"/>
</dbReference>
<proteinExistence type="predicted"/>
<feature type="chain" id="PRO_5009261388" description="Major royal jelly protein" evidence="1">
    <location>
        <begin position="26"/>
        <end position="315"/>
    </location>
</feature>
<accession>A0A1H1TR94</accession>
<sequence length="315" mass="34094">MRGLLRGARVVLAGLLTMIMVPAVAAPSATAAEATFPVVSDCSPFGDFYRTWDRLPHKLYADGTRWVPQGLAYDARHDWLITSYYDGRDGVAAADKWPSMLVLSTLTGRYLKRLMINTADVDRGGHAGGLGVGKGSLYISSTEHGPRVTRIPLSILAKAADGSTLPDSTSMDVAAASYATVQDGDLYVGDFENDRMYRYQTDAAGDVISEPTIYSTPTLVQGVAVNDDQFLFSRSYGRTRLSYLTTVDRATGAMTDRVMPNMLEGISWAPNRLHTGRDLYVLFESGSATYGPDDDGGSATCRTHELWHRSAAGLG</sequence>
<gene>
    <name evidence="2" type="ORF">SAMN04489812_2492</name>
</gene>
<evidence type="ECO:0008006" key="4">
    <source>
        <dbReference type="Google" id="ProtNLM"/>
    </source>
</evidence>
<protein>
    <recommendedName>
        <fullName evidence="4">Major royal jelly protein</fullName>
    </recommendedName>
</protein>
<evidence type="ECO:0000313" key="2">
    <source>
        <dbReference type="EMBL" id="SDS62737.1"/>
    </source>
</evidence>
<evidence type="ECO:0000313" key="3">
    <source>
        <dbReference type="Proteomes" id="UP000199103"/>
    </source>
</evidence>